<dbReference type="Gene3D" id="6.10.250.170">
    <property type="match status" value="1"/>
</dbReference>
<dbReference type="SUPFAM" id="SSF52096">
    <property type="entry name" value="ClpP/crotonase"/>
    <property type="match status" value="1"/>
</dbReference>
<sequence length="348" mass="39117">MACALTCVPVRVALSLRSTSGAFGTRRRGSGYRFMWRASPTVFSAGLDLKEMHKPDINRAELFWTALQDVWLKLFGSSYPTAAAINGHAPAAGCLLAMSCEYRVMVSGKYRIGLNESAFGIVVLDLFQDTMKHILPVRQAETALLNGKMFTVDEALQVGLIDETAVDKAEAIEKSKNFIERFDKIPSLARGMTKQIFRQEPINRLINNRQNDTKKFLEMVSQPLMQQAIEVQLKNLREKDSQDTDEPELVMLSNLLNKIADRCSAPMPIEKSSGRNSEPAPERRPRRMNAINIVKYDNNNSNSYTAFQPSNWSTVNMKMTCPLCNNEHGSPDCDEFVRLNVSERRDAA</sequence>
<dbReference type="GO" id="GO:0016853">
    <property type="term" value="F:isomerase activity"/>
    <property type="evidence" value="ECO:0007669"/>
    <property type="project" value="UniProtKB-KW"/>
</dbReference>
<evidence type="ECO:0000256" key="1">
    <source>
        <dbReference type="SAM" id="MobiDB-lite"/>
    </source>
</evidence>
<dbReference type="Gene3D" id="3.90.226.10">
    <property type="entry name" value="2-enoyl-CoA Hydratase, Chain A, domain 1"/>
    <property type="match status" value="1"/>
</dbReference>
<name>A0A4C1YZD8_EUMVA</name>
<dbReference type="STRING" id="151549.A0A4C1YZD8"/>
<evidence type="ECO:0000313" key="3">
    <source>
        <dbReference type="Proteomes" id="UP000299102"/>
    </source>
</evidence>
<dbReference type="PANTHER" id="PTHR11941:SF45">
    <property type="entry name" value="ENOYL-COA DELTA ISOMERASE 1, MITOCHONDRIAL"/>
    <property type="match status" value="1"/>
</dbReference>
<dbReference type="EMBL" id="BGZK01001429">
    <property type="protein sequence ID" value="GBP79767.1"/>
    <property type="molecule type" value="Genomic_DNA"/>
</dbReference>
<feature type="region of interest" description="Disordered" evidence="1">
    <location>
        <begin position="266"/>
        <end position="288"/>
    </location>
</feature>
<dbReference type="GO" id="GO:0006635">
    <property type="term" value="P:fatty acid beta-oxidation"/>
    <property type="evidence" value="ECO:0007669"/>
    <property type="project" value="TreeGrafter"/>
</dbReference>
<dbReference type="PANTHER" id="PTHR11941">
    <property type="entry name" value="ENOYL-COA HYDRATASE-RELATED"/>
    <property type="match status" value="1"/>
</dbReference>
<keyword evidence="2" id="KW-0413">Isomerase</keyword>
<dbReference type="InterPro" id="IPR029045">
    <property type="entry name" value="ClpP/crotonase-like_dom_sf"/>
</dbReference>
<dbReference type="Pfam" id="PF00378">
    <property type="entry name" value="ECH_1"/>
    <property type="match status" value="1"/>
</dbReference>
<accession>A0A4C1YZD8</accession>
<evidence type="ECO:0000313" key="2">
    <source>
        <dbReference type="EMBL" id="GBP79767.1"/>
    </source>
</evidence>
<keyword evidence="3" id="KW-1185">Reference proteome</keyword>
<dbReference type="InterPro" id="IPR001753">
    <property type="entry name" value="Enoyl-CoA_hydra/iso"/>
</dbReference>
<reference evidence="2 3" key="1">
    <citation type="journal article" date="2019" name="Commun. Biol.">
        <title>The bagworm genome reveals a unique fibroin gene that provides high tensile strength.</title>
        <authorList>
            <person name="Kono N."/>
            <person name="Nakamura H."/>
            <person name="Ohtoshi R."/>
            <person name="Tomita M."/>
            <person name="Numata K."/>
            <person name="Arakawa K."/>
        </authorList>
    </citation>
    <scope>NUCLEOTIDE SEQUENCE [LARGE SCALE GENOMIC DNA]</scope>
</reference>
<organism evidence="2 3">
    <name type="scientific">Eumeta variegata</name>
    <name type="common">Bagworm moth</name>
    <name type="synonym">Eumeta japonica</name>
    <dbReference type="NCBI Taxonomy" id="151549"/>
    <lineage>
        <taxon>Eukaryota</taxon>
        <taxon>Metazoa</taxon>
        <taxon>Ecdysozoa</taxon>
        <taxon>Arthropoda</taxon>
        <taxon>Hexapoda</taxon>
        <taxon>Insecta</taxon>
        <taxon>Pterygota</taxon>
        <taxon>Neoptera</taxon>
        <taxon>Endopterygota</taxon>
        <taxon>Lepidoptera</taxon>
        <taxon>Glossata</taxon>
        <taxon>Ditrysia</taxon>
        <taxon>Tineoidea</taxon>
        <taxon>Psychidae</taxon>
        <taxon>Oiketicinae</taxon>
        <taxon>Eumeta</taxon>
    </lineage>
</organism>
<proteinExistence type="predicted"/>
<gene>
    <name evidence="2" type="primary">Eci1</name>
    <name evidence="2" type="ORF">EVAR_56675_1</name>
</gene>
<comment type="caution">
    <text evidence="2">The sequence shown here is derived from an EMBL/GenBank/DDBJ whole genome shotgun (WGS) entry which is preliminary data.</text>
</comment>
<dbReference type="OrthoDB" id="1696280at2759"/>
<dbReference type="CDD" id="cd06558">
    <property type="entry name" value="crotonase-like"/>
    <property type="match status" value="1"/>
</dbReference>
<dbReference type="AlphaFoldDB" id="A0A4C1YZD8"/>
<dbReference type="GO" id="GO:0005739">
    <property type="term" value="C:mitochondrion"/>
    <property type="evidence" value="ECO:0007669"/>
    <property type="project" value="TreeGrafter"/>
</dbReference>
<protein>
    <submittedName>
        <fullName evidence="2">Enoyl-CoA delta isomerase 1, mitochondrial</fullName>
    </submittedName>
</protein>
<dbReference type="Proteomes" id="UP000299102">
    <property type="component" value="Unassembled WGS sequence"/>
</dbReference>